<dbReference type="GO" id="GO:0005506">
    <property type="term" value="F:iron ion binding"/>
    <property type="evidence" value="ECO:0007669"/>
    <property type="project" value="InterPro"/>
</dbReference>
<comment type="caution">
    <text evidence="3">The sequence shown here is derived from an EMBL/GenBank/DDBJ whole genome shotgun (WGS) entry which is preliminary data.</text>
</comment>
<accession>A0A177N4D2</accession>
<dbReference type="InterPro" id="IPR002871">
    <property type="entry name" value="NIF_FeS_clus_asmbl_NifU_N"/>
</dbReference>
<dbReference type="GO" id="GO:0051536">
    <property type="term" value="F:iron-sulfur cluster binding"/>
    <property type="evidence" value="ECO:0007669"/>
    <property type="project" value="InterPro"/>
</dbReference>
<comment type="similarity">
    <text evidence="1">Belongs to the NifU family.</text>
</comment>
<gene>
    <name evidence="3" type="ORF">A1507_02315</name>
</gene>
<dbReference type="SUPFAM" id="SSF82649">
    <property type="entry name" value="SufE/NifU"/>
    <property type="match status" value="1"/>
</dbReference>
<evidence type="ECO:0000313" key="3">
    <source>
        <dbReference type="EMBL" id="OAI12343.1"/>
    </source>
</evidence>
<dbReference type="Pfam" id="PF01592">
    <property type="entry name" value="NifU_N"/>
    <property type="match status" value="1"/>
</dbReference>
<evidence type="ECO:0000259" key="2">
    <source>
        <dbReference type="Pfam" id="PF01592"/>
    </source>
</evidence>
<dbReference type="GO" id="GO:0016226">
    <property type="term" value="P:iron-sulfur cluster assembly"/>
    <property type="evidence" value="ECO:0007669"/>
    <property type="project" value="InterPro"/>
</dbReference>
<proteinExistence type="inferred from homology"/>
<dbReference type="NCBIfam" id="TIGR01994">
    <property type="entry name" value="SUF_scaf_2"/>
    <property type="match status" value="1"/>
</dbReference>
<dbReference type="FunFam" id="3.90.1010.10:FF:000002">
    <property type="entry name" value="Iron-sulfur cluster assembly scaffold protein NifU"/>
    <property type="match status" value="1"/>
</dbReference>
<name>A0A177N4D2_9GAMM</name>
<protein>
    <submittedName>
        <fullName evidence="3">Iron-sulfur cluster assembly scaffold protein</fullName>
    </submittedName>
</protein>
<dbReference type="OrthoDB" id="9804157at2"/>
<dbReference type="EMBL" id="LUUJ01000110">
    <property type="protein sequence ID" value="OAI12343.1"/>
    <property type="molecule type" value="Genomic_DNA"/>
</dbReference>
<feature type="domain" description="NIF system FeS cluster assembly NifU N-terminal" evidence="2">
    <location>
        <begin position="9"/>
        <end position="129"/>
    </location>
</feature>
<dbReference type="CDD" id="cd06664">
    <property type="entry name" value="IscU_like"/>
    <property type="match status" value="1"/>
</dbReference>
<sequence length="151" mass="16780">MFDELRDLYQEVIFDHNRNPRNFRIMADANRRVDGFNPLCGDKLTLFLKIGADHVIQDASFQGSGCAISTASVSLMTEIIKGMSEDDAEALFKQFHEMTTGKTEDVNLEAIGKLAVLAGVREYPARVKCATLAWHTLDAALKNQQEAVSTE</sequence>
<evidence type="ECO:0000256" key="1">
    <source>
        <dbReference type="ARBA" id="ARBA00006420"/>
    </source>
</evidence>
<evidence type="ECO:0000313" key="4">
    <source>
        <dbReference type="Proteomes" id="UP000077857"/>
    </source>
</evidence>
<dbReference type="RefSeq" id="WP_064021896.1">
    <property type="nucleotide sequence ID" value="NZ_LUUJ01000110.1"/>
</dbReference>
<dbReference type="AlphaFoldDB" id="A0A177N4D2"/>
<dbReference type="PANTHER" id="PTHR10093">
    <property type="entry name" value="IRON-SULFUR CLUSTER ASSEMBLY ENZYME NIFU HOMOLOG"/>
    <property type="match status" value="1"/>
</dbReference>
<dbReference type="Proteomes" id="UP000077857">
    <property type="component" value="Unassembled WGS sequence"/>
</dbReference>
<dbReference type="Gene3D" id="3.90.1010.10">
    <property type="match status" value="1"/>
</dbReference>
<organism evidence="3 4">
    <name type="scientific">Methylomonas koyamae</name>
    <dbReference type="NCBI Taxonomy" id="702114"/>
    <lineage>
        <taxon>Bacteria</taxon>
        <taxon>Pseudomonadati</taxon>
        <taxon>Pseudomonadota</taxon>
        <taxon>Gammaproteobacteria</taxon>
        <taxon>Methylococcales</taxon>
        <taxon>Methylococcaceae</taxon>
        <taxon>Methylomonas</taxon>
    </lineage>
</organism>
<reference evidence="3 4" key="1">
    <citation type="submission" date="2016-03" db="EMBL/GenBank/DDBJ databases">
        <authorList>
            <person name="Ploux O."/>
        </authorList>
    </citation>
    <scope>NUCLEOTIDE SEQUENCE [LARGE SCALE GENOMIC DNA]</scope>
    <source>
        <strain evidence="3 4">R-45378</strain>
    </source>
</reference>